<protein>
    <submittedName>
        <fullName evidence="1">Phospholipase-like protein</fullName>
    </submittedName>
</protein>
<dbReference type="SUPFAM" id="SSF54001">
    <property type="entry name" value="Cysteine proteinases"/>
    <property type="match status" value="1"/>
</dbReference>
<dbReference type="EMBL" id="BQNB010015061">
    <property type="protein sequence ID" value="GJT35571.1"/>
    <property type="molecule type" value="Genomic_DNA"/>
</dbReference>
<dbReference type="InterPro" id="IPR038765">
    <property type="entry name" value="Papain-like_cys_pep_sf"/>
</dbReference>
<dbReference type="Proteomes" id="UP001151760">
    <property type="component" value="Unassembled WGS sequence"/>
</dbReference>
<reference evidence="1" key="1">
    <citation type="journal article" date="2022" name="Int. J. Mol. Sci.">
        <title>Draft Genome of Tanacetum Coccineum: Genomic Comparison of Closely Related Tanacetum-Family Plants.</title>
        <authorList>
            <person name="Yamashiro T."/>
            <person name="Shiraishi A."/>
            <person name="Nakayama K."/>
            <person name="Satake H."/>
        </authorList>
    </citation>
    <scope>NUCLEOTIDE SEQUENCE</scope>
</reference>
<keyword evidence="2" id="KW-1185">Reference proteome</keyword>
<gene>
    <name evidence="1" type="ORF">Tco_0925990</name>
</gene>
<dbReference type="PANTHER" id="PTHR48449:SF1">
    <property type="entry name" value="DUF1985 DOMAIN-CONTAINING PROTEIN"/>
    <property type="match status" value="1"/>
</dbReference>
<organism evidence="1 2">
    <name type="scientific">Tanacetum coccineum</name>
    <dbReference type="NCBI Taxonomy" id="301880"/>
    <lineage>
        <taxon>Eukaryota</taxon>
        <taxon>Viridiplantae</taxon>
        <taxon>Streptophyta</taxon>
        <taxon>Embryophyta</taxon>
        <taxon>Tracheophyta</taxon>
        <taxon>Spermatophyta</taxon>
        <taxon>Magnoliopsida</taxon>
        <taxon>eudicotyledons</taxon>
        <taxon>Gunneridae</taxon>
        <taxon>Pentapetalae</taxon>
        <taxon>asterids</taxon>
        <taxon>campanulids</taxon>
        <taxon>Asterales</taxon>
        <taxon>Asteraceae</taxon>
        <taxon>Asteroideae</taxon>
        <taxon>Anthemideae</taxon>
        <taxon>Anthemidinae</taxon>
        <taxon>Tanacetum</taxon>
    </lineage>
</organism>
<dbReference type="PANTHER" id="PTHR48449">
    <property type="entry name" value="DUF1985 DOMAIN-CONTAINING PROTEIN"/>
    <property type="match status" value="1"/>
</dbReference>
<dbReference type="Gene3D" id="3.40.395.10">
    <property type="entry name" value="Adenoviral Proteinase, Chain A"/>
    <property type="match status" value="1"/>
</dbReference>
<comment type="caution">
    <text evidence="1">The sequence shown here is derived from an EMBL/GenBank/DDBJ whole genome shotgun (WGS) entry which is preliminary data.</text>
</comment>
<evidence type="ECO:0000313" key="1">
    <source>
        <dbReference type="EMBL" id="GJT35571.1"/>
    </source>
</evidence>
<reference evidence="1" key="2">
    <citation type="submission" date="2022-01" db="EMBL/GenBank/DDBJ databases">
        <authorList>
            <person name="Yamashiro T."/>
            <person name="Shiraishi A."/>
            <person name="Satake H."/>
            <person name="Nakayama K."/>
        </authorList>
    </citation>
    <scope>NUCLEOTIDE SEQUENCE</scope>
</reference>
<sequence length="670" mass="77445">MGNRGCAYRGVQLGMEKRKRYVKDPSTDIPFIFDIGQHTLEFGKWDFCLVADFRFGKVCLDHLSKGRSGFRDRVFPGVARVKGIELNKLLHSQTDFNNLLDDDVVRVCLLLALDFVFMGFELRHVISNQMLNLVNDFSAWDDFHWGHYIWEEFHKKGFVFALKIWLLETFPTSKTWWFKEQNVIPRLSTLTPSSDEMNKPWWKSSLKYFHNVSNASTSSHAPSNKKKSRFKRKVVSREVHVCIEVSREVHVRTDVSREVHVHTDVHHYVDEGLSVQDLVKKIGDMQREFQSRITAVEQYVNQHKTSSTANDSPVDNVFSDTKDFDHDSFSSFTENPDDRAALMNKITDMRTSFESDVDTKNVNNDSMDVDDDPKVLEQQNISGKNLFDEFEQQVSSNNLINHEALEEPNVAGNNLFQEEDQQFSSKNLDVQQEALEMDVQLEMEERFAVDNLCSMIDFDIPKEQIEPMIPKATVQGCKNLATAQSIITEYESQHAIHDQLDTLSMKNVDSVQMSNDAQVDTNPTIAVNSLRVPLERDHKVSRYLQDPYIIQPDSTKLNNKVCVRHKKNKKLFMPLPLTTPHGELIPAWTETEVLEKKNIDPANYSITYRYAVNVPRQGDAYGDCGIWVMRNMYRLVNNLSLDVSNPTQLGLAYRERLTDFFWKYKIPAKQ</sequence>
<accession>A0ABQ5D8G1</accession>
<evidence type="ECO:0000313" key="2">
    <source>
        <dbReference type="Proteomes" id="UP001151760"/>
    </source>
</evidence>
<proteinExistence type="predicted"/>
<name>A0ABQ5D8G1_9ASTR</name>